<dbReference type="InterPro" id="IPR036388">
    <property type="entry name" value="WH-like_DNA-bd_sf"/>
</dbReference>
<comment type="caution">
    <text evidence="2">The sequence shown here is derived from an EMBL/GenBank/DDBJ whole genome shotgun (WGS) entry which is preliminary data.</text>
</comment>
<reference evidence="2 3" key="1">
    <citation type="submission" date="2017-02" db="EMBL/GenBank/DDBJ databases">
        <title>Draft genome of Saccharomonospora sp. 154.</title>
        <authorList>
            <person name="Alonso-Carmona G.S."/>
            <person name="De La Haba R."/>
            <person name="Vera-Gargallo B."/>
            <person name="Sandoval-Trujillo A.H."/>
            <person name="Ramirez-Duran N."/>
            <person name="Ventosa A."/>
        </authorList>
    </citation>
    <scope>NUCLEOTIDE SEQUENCE [LARGE SCALE GENOMIC DNA]</scope>
    <source>
        <strain evidence="2 3">LRS4.154</strain>
    </source>
</reference>
<keyword evidence="3" id="KW-1185">Reference proteome</keyword>
<dbReference type="InterPro" id="IPR043129">
    <property type="entry name" value="ATPase_NBD"/>
</dbReference>
<accession>A0A1V9A9A2</accession>
<organism evidence="2 3">
    <name type="scientific">Saccharomonospora piscinae</name>
    <dbReference type="NCBI Taxonomy" id="687388"/>
    <lineage>
        <taxon>Bacteria</taxon>
        <taxon>Bacillati</taxon>
        <taxon>Actinomycetota</taxon>
        <taxon>Actinomycetes</taxon>
        <taxon>Pseudonocardiales</taxon>
        <taxon>Pseudonocardiaceae</taxon>
        <taxon>Saccharomonospora</taxon>
    </lineage>
</organism>
<proteinExistence type="inferred from homology"/>
<evidence type="ECO:0000256" key="1">
    <source>
        <dbReference type="ARBA" id="ARBA00006479"/>
    </source>
</evidence>
<dbReference type="STRING" id="1962155.B1813_03590"/>
<dbReference type="AlphaFoldDB" id="A0A1V9A9A2"/>
<dbReference type="InterPro" id="IPR036390">
    <property type="entry name" value="WH_DNA-bd_sf"/>
</dbReference>
<name>A0A1V9A9A2_SACPI</name>
<dbReference type="Gene3D" id="1.10.10.10">
    <property type="entry name" value="Winged helix-like DNA-binding domain superfamily/Winged helix DNA-binding domain"/>
    <property type="match status" value="1"/>
</dbReference>
<sequence length="402" mass="40710">MDRHSPASPRQQHDHNLALVSRLVAEHGPVSRAGLASHSGLTKTTVAQLAGELIDAGLVRELGTARTSGPGRPATHLVLNSSGPVGIGLQIEADHVAGCLFDLGGRVRDRALRRAEDLRGDPAAAVKAAEPVLRRLLASAAARDTVVAGVTAGVPGTVTGDGRASSRELGWTGAELSRLLTRRIAELSGGTIPVAVRSAFRLAALAQRWFGESPPSGAPVVVVSGELSLGAAVTSAGDAESETDGHSGELGHVRVRARGARCRCGRRGCLDTVAGPRALLAGLAPEARAASRLVGGDRLRRLLPTPGSGGGDAVVRPAASALADALAGTVLLVGPAPVVVGGALALLGPAFADRVAAELEQRCPGACPAVSVSRLDGDAVARAAAASVTRRLVEEPARWLAS</sequence>
<dbReference type="Pfam" id="PF00480">
    <property type="entry name" value="ROK"/>
    <property type="match status" value="1"/>
</dbReference>
<gene>
    <name evidence="2" type="ORF">B1813_03590</name>
</gene>
<dbReference type="SUPFAM" id="SSF53067">
    <property type="entry name" value="Actin-like ATPase domain"/>
    <property type="match status" value="2"/>
</dbReference>
<dbReference type="SUPFAM" id="SSF46785">
    <property type="entry name" value="Winged helix' DNA-binding domain"/>
    <property type="match status" value="1"/>
</dbReference>
<protein>
    <submittedName>
        <fullName evidence="2">Transcriptional regulator</fullName>
    </submittedName>
</protein>
<dbReference type="Gene3D" id="3.30.420.40">
    <property type="match status" value="2"/>
</dbReference>
<dbReference type="InterPro" id="IPR000600">
    <property type="entry name" value="ROK"/>
</dbReference>
<dbReference type="EMBL" id="MWIH01000003">
    <property type="protein sequence ID" value="OQO93638.1"/>
    <property type="molecule type" value="Genomic_DNA"/>
</dbReference>
<dbReference type="PANTHER" id="PTHR18964:SF149">
    <property type="entry name" value="BIFUNCTIONAL UDP-N-ACETYLGLUCOSAMINE 2-EPIMERASE_N-ACETYLMANNOSAMINE KINASE"/>
    <property type="match status" value="1"/>
</dbReference>
<dbReference type="PANTHER" id="PTHR18964">
    <property type="entry name" value="ROK (REPRESSOR, ORF, KINASE) FAMILY"/>
    <property type="match status" value="1"/>
</dbReference>
<evidence type="ECO:0000313" key="2">
    <source>
        <dbReference type="EMBL" id="OQO93638.1"/>
    </source>
</evidence>
<comment type="similarity">
    <text evidence="1">Belongs to the ROK (NagC/XylR) family.</text>
</comment>
<dbReference type="Proteomes" id="UP000192591">
    <property type="component" value="Unassembled WGS sequence"/>
</dbReference>
<evidence type="ECO:0000313" key="3">
    <source>
        <dbReference type="Proteomes" id="UP000192591"/>
    </source>
</evidence>